<proteinExistence type="predicted"/>
<protein>
    <recommendedName>
        <fullName evidence="3">DUF2283 domain-containing protein</fullName>
    </recommendedName>
</protein>
<name>A0A1F7WT98_9BACT</name>
<gene>
    <name evidence="1" type="ORF">A2008_04195</name>
</gene>
<comment type="caution">
    <text evidence="1">The sequence shown here is derived from an EMBL/GenBank/DDBJ whole genome shotgun (WGS) entry which is preliminary data.</text>
</comment>
<sequence length="96" mass="11076">MPETQGLELKVRYDEDKDVLDVLLGQLNDGFLVELEPNFTVKLSLESGDVIGYTIKDYSNNVHKNKVWSDRLSTRFDEEFDGAFYGKMIRRDKKAA</sequence>
<evidence type="ECO:0000313" key="2">
    <source>
        <dbReference type="Proteomes" id="UP000178735"/>
    </source>
</evidence>
<organism evidence="1 2">
    <name type="scientific">Candidatus Wallbacteria bacterium GWC2_49_35</name>
    <dbReference type="NCBI Taxonomy" id="1817813"/>
    <lineage>
        <taxon>Bacteria</taxon>
        <taxon>Candidatus Walliibacteriota</taxon>
    </lineage>
</organism>
<reference evidence="1 2" key="1">
    <citation type="journal article" date="2016" name="Nat. Commun.">
        <title>Thousands of microbial genomes shed light on interconnected biogeochemical processes in an aquifer system.</title>
        <authorList>
            <person name="Anantharaman K."/>
            <person name="Brown C.T."/>
            <person name="Hug L.A."/>
            <person name="Sharon I."/>
            <person name="Castelle C.J."/>
            <person name="Probst A.J."/>
            <person name="Thomas B.C."/>
            <person name="Singh A."/>
            <person name="Wilkins M.J."/>
            <person name="Karaoz U."/>
            <person name="Brodie E.L."/>
            <person name="Williams K.H."/>
            <person name="Hubbard S.S."/>
            <person name="Banfield J.F."/>
        </authorList>
    </citation>
    <scope>NUCLEOTIDE SEQUENCE [LARGE SCALE GENOMIC DNA]</scope>
</reference>
<accession>A0A1F7WT98</accession>
<dbReference type="AlphaFoldDB" id="A0A1F7WT98"/>
<evidence type="ECO:0000313" key="1">
    <source>
        <dbReference type="EMBL" id="OGM05996.1"/>
    </source>
</evidence>
<evidence type="ECO:0008006" key="3">
    <source>
        <dbReference type="Google" id="ProtNLM"/>
    </source>
</evidence>
<dbReference type="Proteomes" id="UP000178735">
    <property type="component" value="Unassembled WGS sequence"/>
</dbReference>
<dbReference type="EMBL" id="MGFH01000085">
    <property type="protein sequence ID" value="OGM05996.1"/>
    <property type="molecule type" value="Genomic_DNA"/>
</dbReference>
<dbReference type="STRING" id="1817813.A2008_04195"/>